<reference evidence="1" key="1">
    <citation type="journal article" date="2023" name="Mol. Biol. Evol.">
        <title>Third-Generation Sequencing Reveals the Adaptive Role of the Epigenome in Three Deep-Sea Polychaetes.</title>
        <authorList>
            <person name="Perez M."/>
            <person name="Aroh O."/>
            <person name="Sun Y."/>
            <person name="Lan Y."/>
            <person name="Juniper S.K."/>
            <person name="Young C.R."/>
            <person name="Angers B."/>
            <person name="Qian P.Y."/>
        </authorList>
    </citation>
    <scope>NUCLEOTIDE SEQUENCE</scope>
    <source>
        <strain evidence="1">P08H-3</strain>
    </source>
</reference>
<organism evidence="1 2">
    <name type="scientific">Paralvinella palmiformis</name>
    <dbReference type="NCBI Taxonomy" id="53620"/>
    <lineage>
        <taxon>Eukaryota</taxon>
        <taxon>Metazoa</taxon>
        <taxon>Spiralia</taxon>
        <taxon>Lophotrochozoa</taxon>
        <taxon>Annelida</taxon>
        <taxon>Polychaeta</taxon>
        <taxon>Sedentaria</taxon>
        <taxon>Canalipalpata</taxon>
        <taxon>Terebellida</taxon>
        <taxon>Terebelliformia</taxon>
        <taxon>Alvinellidae</taxon>
        <taxon>Paralvinella</taxon>
    </lineage>
</organism>
<protein>
    <submittedName>
        <fullName evidence="1">Uncharacterized protein</fullName>
    </submittedName>
</protein>
<accession>A0AAD9J639</accession>
<name>A0AAD9J639_9ANNE</name>
<keyword evidence="2" id="KW-1185">Reference proteome</keyword>
<evidence type="ECO:0000313" key="2">
    <source>
        <dbReference type="Proteomes" id="UP001208570"/>
    </source>
</evidence>
<gene>
    <name evidence="1" type="ORF">LSH36_567g01052</name>
</gene>
<sequence length="98" mass="10669">MKVVHSNFGQALFRKVQALGLQPAYTSDNGTIQTAQDIRGIMFPTSSAPRAHLQETANRSKYSCLGTVCGLHRQKIYHGTSTESASILTMTRRASITG</sequence>
<dbReference type="AlphaFoldDB" id="A0AAD9J639"/>
<comment type="caution">
    <text evidence="1">The sequence shown here is derived from an EMBL/GenBank/DDBJ whole genome shotgun (WGS) entry which is preliminary data.</text>
</comment>
<evidence type="ECO:0000313" key="1">
    <source>
        <dbReference type="EMBL" id="KAK2147153.1"/>
    </source>
</evidence>
<dbReference type="Proteomes" id="UP001208570">
    <property type="component" value="Unassembled WGS sequence"/>
</dbReference>
<proteinExistence type="predicted"/>
<dbReference type="EMBL" id="JAODUP010000567">
    <property type="protein sequence ID" value="KAK2147153.1"/>
    <property type="molecule type" value="Genomic_DNA"/>
</dbReference>